<reference evidence="2 3" key="1">
    <citation type="submission" date="2023-07" db="EMBL/GenBank/DDBJ databases">
        <title>Sequencing the genomes of 1000 actinobacteria strains.</title>
        <authorList>
            <person name="Klenk H.-P."/>
        </authorList>
    </citation>
    <scope>NUCLEOTIDE SEQUENCE [LARGE SCALE GENOMIC DNA]</scope>
    <source>
        <strain evidence="2 3">DSM 19515</strain>
    </source>
</reference>
<keyword evidence="3" id="KW-1185">Reference proteome</keyword>
<evidence type="ECO:0000259" key="1">
    <source>
        <dbReference type="Pfam" id="PF01471"/>
    </source>
</evidence>
<dbReference type="Pfam" id="PF01471">
    <property type="entry name" value="PG_binding_1"/>
    <property type="match status" value="1"/>
</dbReference>
<gene>
    <name evidence="2" type="ORF">J2S45_001717</name>
</gene>
<accession>A0ABT9PJZ0</accession>
<sequence>MRRIVAFVLTVLVAGGLGFGAGFVILRDEEAAPVEAEPATVTVETGSVGRSLSFAASVDVESVSLATNVLPGVVTYVADDQVFSAGQTLYEIGDLPVVLVPGDVPFYRDLSPGMKGPDVKQLNAFLNTLGFPGAVDSDFGPIAEKNVRAWQKATGQPITGTVQLGQLVAGPNLPAQLTFDRKVLKKGALLAGGETLVFAPAGTPRVFLVLNESQQALLPTEAHVRLTSGEQEWTGEVGESRKDEESSTYEVEIRGPGGGALCEADCEGLAPGSELQATIDIVPQVTGPLVPRSAIMTDASGATYVVDATGTRHDVEVLGASQGLAVVNGIDAGSEIRVFGEES</sequence>
<dbReference type="Gene3D" id="1.10.101.10">
    <property type="entry name" value="PGBD-like superfamily/PGBD"/>
    <property type="match status" value="1"/>
</dbReference>
<dbReference type="InterPro" id="IPR036365">
    <property type="entry name" value="PGBD-like_sf"/>
</dbReference>
<feature type="domain" description="Peptidoglycan binding-like" evidence="1">
    <location>
        <begin position="116"/>
        <end position="162"/>
    </location>
</feature>
<comment type="caution">
    <text evidence="2">The sequence shown here is derived from an EMBL/GenBank/DDBJ whole genome shotgun (WGS) entry which is preliminary data.</text>
</comment>
<proteinExistence type="predicted"/>
<evidence type="ECO:0000313" key="3">
    <source>
        <dbReference type="Proteomes" id="UP001230145"/>
    </source>
</evidence>
<name>A0ABT9PJZ0_9ACTO</name>
<organism evidence="2 3">
    <name type="scientific">Trueperella abortisuis</name>
    <dbReference type="NCBI Taxonomy" id="445930"/>
    <lineage>
        <taxon>Bacteria</taxon>
        <taxon>Bacillati</taxon>
        <taxon>Actinomycetota</taxon>
        <taxon>Actinomycetes</taxon>
        <taxon>Actinomycetales</taxon>
        <taxon>Actinomycetaceae</taxon>
        <taxon>Trueperella</taxon>
    </lineage>
</organism>
<dbReference type="InterPro" id="IPR002477">
    <property type="entry name" value="Peptidoglycan-bd-like"/>
</dbReference>
<dbReference type="RefSeq" id="WP_307635131.1">
    <property type="nucleotide sequence ID" value="NZ_JAUSQL010000001.1"/>
</dbReference>
<evidence type="ECO:0000313" key="2">
    <source>
        <dbReference type="EMBL" id="MDP9833038.1"/>
    </source>
</evidence>
<dbReference type="SUPFAM" id="SSF47090">
    <property type="entry name" value="PGBD-like"/>
    <property type="match status" value="1"/>
</dbReference>
<protein>
    <submittedName>
        <fullName evidence="2">Peptidoglycan hydrolase-like protein with peptidoglycan-binding domain</fullName>
    </submittedName>
</protein>
<dbReference type="EMBL" id="JAUSQL010000001">
    <property type="protein sequence ID" value="MDP9833038.1"/>
    <property type="molecule type" value="Genomic_DNA"/>
</dbReference>
<dbReference type="Proteomes" id="UP001230145">
    <property type="component" value="Unassembled WGS sequence"/>
</dbReference>
<dbReference type="InterPro" id="IPR036366">
    <property type="entry name" value="PGBDSf"/>
</dbReference>